<comment type="similarity">
    <text evidence="5">Belongs to the nematode receptor-like protein sra family.</text>
</comment>
<name>A0A811LMY4_9BILA</name>
<dbReference type="Pfam" id="PF10292">
    <property type="entry name" value="7TM_GPCR_Srab"/>
    <property type="match status" value="1"/>
</dbReference>
<evidence type="ECO:0000256" key="2">
    <source>
        <dbReference type="ARBA" id="ARBA00022692"/>
    </source>
</evidence>
<keyword evidence="3 6" id="KW-1133">Transmembrane helix</keyword>
<evidence type="ECO:0000256" key="1">
    <source>
        <dbReference type="ARBA" id="ARBA00004141"/>
    </source>
</evidence>
<dbReference type="InterPro" id="IPR051080">
    <property type="entry name" value="Nematode_rcpt-like_serp_alpha"/>
</dbReference>
<reference evidence="7" key="1">
    <citation type="submission" date="2020-09" db="EMBL/GenBank/DDBJ databases">
        <authorList>
            <person name="Kikuchi T."/>
        </authorList>
    </citation>
    <scope>NUCLEOTIDE SEQUENCE</scope>
    <source>
        <strain evidence="7">SH1</strain>
    </source>
</reference>
<keyword evidence="4 6" id="KW-0472">Membrane</keyword>
<comment type="subcellular location">
    <subcellularLocation>
        <location evidence="1">Membrane</location>
        <topology evidence="1">Multi-pass membrane protein</topology>
    </subcellularLocation>
</comment>
<dbReference type="Proteomes" id="UP000614601">
    <property type="component" value="Unassembled WGS sequence"/>
</dbReference>
<dbReference type="EMBL" id="CAJFDH010000006">
    <property type="protein sequence ID" value="CAD5228464.1"/>
    <property type="molecule type" value="Genomic_DNA"/>
</dbReference>
<dbReference type="OrthoDB" id="5856457at2759"/>
<organism evidence="7 8">
    <name type="scientific">Bursaphelenchus okinawaensis</name>
    <dbReference type="NCBI Taxonomy" id="465554"/>
    <lineage>
        <taxon>Eukaryota</taxon>
        <taxon>Metazoa</taxon>
        <taxon>Ecdysozoa</taxon>
        <taxon>Nematoda</taxon>
        <taxon>Chromadorea</taxon>
        <taxon>Rhabditida</taxon>
        <taxon>Tylenchina</taxon>
        <taxon>Tylenchomorpha</taxon>
        <taxon>Aphelenchoidea</taxon>
        <taxon>Aphelenchoididae</taxon>
        <taxon>Bursaphelenchus</taxon>
    </lineage>
</organism>
<evidence type="ECO:0000313" key="8">
    <source>
        <dbReference type="Proteomes" id="UP000614601"/>
    </source>
</evidence>
<keyword evidence="8" id="KW-1185">Reference proteome</keyword>
<proteinExistence type="inferred from homology"/>
<comment type="caution">
    <text evidence="7">The sequence shown here is derived from an EMBL/GenBank/DDBJ whole genome shotgun (WGS) entry which is preliminary data.</text>
</comment>
<gene>
    <name evidence="7" type="ORF">BOKJ2_LOCUS12691</name>
</gene>
<feature type="transmembrane region" description="Helical" evidence="6">
    <location>
        <begin position="74"/>
        <end position="96"/>
    </location>
</feature>
<dbReference type="AlphaFoldDB" id="A0A811LMY4"/>
<feature type="transmembrane region" description="Helical" evidence="6">
    <location>
        <begin position="154"/>
        <end position="172"/>
    </location>
</feature>
<evidence type="ECO:0000256" key="4">
    <source>
        <dbReference type="ARBA" id="ARBA00023136"/>
    </source>
</evidence>
<feature type="transmembrane region" description="Helical" evidence="6">
    <location>
        <begin position="116"/>
        <end position="133"/>
    </location>
</feature>
<evidence type="ECO:0000256" key="5">
    <source>
        <dbReference type="ARBA" id="ARBA00037994"/>
    </source>
</evidence>
<feature type="transmembrane region" description="Helical" evidence="6">
    <location>
        <begin position="296"/>
        <end position="313"/>
    </location>
</feature>
<dbReference type="EMBL" id="CAJFCW020000006">
    <property type="protein sequence ID" value="CAG9124518.1"/>
    <property type="molecule type" value="Genomic_DNA"/>
</dbReference>
<evidence type="ECO:0000256" key="6">
    <source>
        <dbReference type="SAM" id="Phobius"/>
    </source>
</evidence>
<feature type="transmembrane region" description="Helical" evidence="6">
    <location>
        <begin position="250"/>
        <end position="276"/>
    </location>
</feature>
<evidence type="ECO:0000313" key="7">
    <source>
        <dbReference type="EMBL" id="CAD5228464.1"/>
    </source>
</evidence>
<feature type="transmembrane region" description="Helical" evidence="6">
    <location>
        <begin position="201"/>
        <end position="219"/>
    </location>
</feature>
<evidence type="ECO:0008006" key="9">
    <source>
        <dbReference type="Google" id="ProtNLM"/>
    </source>
</evidence>
<dbReference type="InterPro" id="IPR019408">
    <property type="entry name" value="7TM_GPCR_serpentine_rcpt_Srab"/>
</dbReference>
<dbReference type="GO" id="GO:0016020">
    <property type="term" value="C:membrane"/>
    <property type="evidence" value="ECO:0007669"/>
    <property type="project" value="UniProtKB-SubCell"/>
</dbReference>
<protein>
    <recommendedName>
        <fullName evidence="9">G_PROTEIN_RECEP_F1_2 domain-containing protein</fullName>
    </recommendedName>
</protein>
<dbReference type="Proteomes" id="UP000783686">
    <property type="component" value="Unassembled WGS sequence"/>
</dbReference>
<keyword evidence="2 6" id="KW-0812">Transmembrane</keyword>
<dbReference type="GO" id="GO:0004984">
    <property type="term" value="F:olfactory receptor activity"/>
    <property type="evidence" value="ECO:0007669"/>
    <property type="project" value="TreeGrafter"/>
</dbReference>
<dbReference type="PANTHER" id="PTHR31357:SF5">
    <property type="entry name" value="SERPENTINE RECEPTOR CLASS ALPHA-1-RELATED"/>
    <property type="match status" value="1"/>
</dbReference>
<dbReference type="PANTHER" id="PTHR31357">
    <property type="entry name" value="SERPENTINE RECEPTOR CLASS ALPHA-10"/>
    <property type="match status" value="1"/>
</dbReference>
<evidence type="ECO:0000256" key="3">
    <source>
        <dbReference type="ARBA" id="ARBA00022989"/>
    </source>
</evidence>
<sequence length="341" mass="38945">MQQSIVMTSSMAELCNVSDIAHKNPYVMCVQNFQLPIGIFAVYATYQVTNSTRFRQVFNIASPALRVLLNITKLAYFFGGFTTFVLYFYTMIRYNIYSGDCRTAWSVGECIAVRLPSYYCFFVVSLTHAALMIDRMLVTFCRKYYDGGKGTAMLYAAIIFSLSIISSVYVYGQEEYSKIIFACITSSALAREHLVQVMTTYFVIGIITAIGDGLVFAVCKKRFVNKVDYYNFYTLNKSVDIRENRLSIKVVLPLSIVHLAFTMPMIASFPLGSLFVWVDSTSILLYVETVSMVKNLYFLLSPIVLTCFYICFAKDVTDEWLDRKTNQAEEHFRQLHSTLQL</sequence>
<accession>A0A811LMY4</accession>